<organism evidence="2 3">
    <name type="scientific">Orbilia blumenaviensis</name>
    <dbReference type="NCBI Taxonomy" id="1796055"/>
    <lineage>
        <taxon>Eukaryota</taxon>
        <taxon>Fungi</taxon>
        <taxon>Dikarya</taxon>
        <taxon>Ascomycota</taxon>
        <taxon>Pezizomycotina</taxon>
        <taxon>Orbiliomycetes</taxon>
        <taxon>Orbiliales</taxon>
        <taxon>Orbiliaceae</taxon>
        <taxon>Orbilia</taxon>
    </lineage>
</organism>
<dbReference type="InterPro" id="IPR001128">
    <property type="entry name" value="Cyt_P450"/>
</dbReference>
<proteinExistence type="predicted"/>
<comment type="caution">
    <text evidence="2">The sequence shown here is derived from an EMBL/GenBank/DDBJ whole genome shotgun (WGS) entry which is preliminary data.</text>
</comment>
<dbReference type="AlphaFoldDB" id="A0AAV9U1P0"/>
<dbReference type="Pfam" id="PF00067">
    <property type="entry name" value="p450"/>
    <property type="match status" value="1"/>
</dbReference>
<dbReference type="PANTHER" id="PTHR47582">
    <property type="entry name" value="P450, PUTATIVE (EUROFUNG)-RELATED"/>
    <property type="match status" value="1"/>
</dbReference>
<dbReference type="GO" id="GO:0016705">
    <property type="term" value="F:oxidoreductase activity, acting on paired donors, with incorporation or reduction of molecular oxygen"/>
    <property type="evidence" value="ECO:0007669"/>
    <property type="project" value="InterPro"/>
</dbReference>
<evidence type="ECO:0000256" key="1">
    <source>
        <dbReference type="SAM" id="Phobius"/>
    </source>
</evidence>
<dbReference type="GO" id="GO:0004497">
    <property type="term" value="F:monooxygenase activity"/>
    <property type="evidence" value="ECO:0007669"/>
    <property type="project" value="InterPro"/>
</dbReference>
<reference evidence="2 3" key="1">
    <citation type="submission" date="2019-10" db="EMBL/GenBank/DDBJ databases">
        <authorList>
            <person name="Palmer J.M."/>
        </authorList>
    </citation>
    <scope>NUCLEOTIDE SEQUENCE [LARGE SCALE GENOMIC DNA]</scope>
    <source>
        <strain evidence="2 3">TWF730</strain>
    </source>
</reference>
<dbReference type="Gene3D" id="1.10.630.10">
    <property type="entry name" value="Cytochrome P450"/>
    <property type="match status" value="1"/>
</dbReference>
<dbReference type="SUPFAM" id="SSF48264">
    <property type="entry name" value="Cytochrome P450"/>
    <property type="match status" value="1"/>
</dbReference>
<feature type="transmembrane region" description="Helical" evidence="1">
    <location>
        <begin position="6"/>
        <end position="22"/>
    </location>
</feature>
<evidence type="ECO:0000313" key="2">
    <source>
        <dbReference type="EMBL" id="KAK6333867.1"/>
    </source>
</evidence>
<dbReference type="PANTHER" id="PTHR47582:SF1">
    <property type="entry name" value="P450, PUTATIVE (EUROFUNG)-RELATED"/>
    <property type="match status" value="1"/>
</dbReference>
<evidence type="ECO:0000313" key="3">
    <source>
        <dbReference type="Proteomes" id="UP001373714"/>
    </source>
</evidence>
<keyword evidence="3" id="KW-1185">Reference proteome</keyword>
<dbReference type="GO" id="GO:0005506">
    <property type="term" value="F:iron ion binding"/>
    <property type="evidence" value="ECO:0007669"/>
    <property type="project" value="InterPro"/>
</dbReference>
<accession>A0AAV9U1P0</accession>
<evidence type="ECO:0008006" key="4">
    <source>
        <dbReference type="Google" id="ProtNLM"/>
    </source>
</evidence>
<keyword evidence="1" id="KW-1133">Transmembrane helix</keyword>
<protein>
    <recommendedName>
        <fullName evidence="4">Cytochrome P450</fullName>
    </recommendedName>
</protein>
<dbReference type="Proteomes" id="UP001373714">
    <property type="component" value="Unassembled WGS sequence"/>
</dbReference>
<gene>
    <name evidence="2" type="ORF">TWF730_004050</name>
</gene>
<dbReference type="CDD" id="cd11040">
    <property type="entry name" value="CYP7_CYP8-like"/>
    <property type="match status" value="1"/>
</dbReference>
<sequence>MITAIYSVAGVVGVLLGLDLWFRRKYDPREPATVAPSIPLIGHLIGFAKHATGYAAMISVGRADEIFAINFFNFRIYIINSRHLIPAVQKNKSLSFAPFQKQFAGSLTSPSKHTLDLFDTEHIHDVTRVQLAAWTPGKDLDHQNLRAADTLMVEMEKLIGQISGQGGAAVADLWEWTRYSNMIAATNGIYGRMNPMRDSEIWGSFLTWYPNLMRHLSGYPSFLLKESSKARDKFLESFYTYLQNDHSDAGEVIFARERLYTRDHVPVKDMASSQALFTVGLIGNLSPTVFWTVWDIFSRPQLLAEVREELERIAVTRYDGENGPEFELDIAALKTRCPLLLSAHEETQRTRFRHANVRQVMEDTTLDGRHWLKKGSMLIIPNKMIHSHPEIWGANAREYDPRRFTSEKGLPIGRSALSTSYAFLAWGTAPTLCPARQFAATQILLFTALMVLRFEVDPMYGGGQWKEPKLATGALAVIEPPDEKIDVRFRNRQGAEGSWRLKMGESKARVPLASG</sequence>
<dbReference type="InterPro" id="IPR053007">
    <property type="entry name" value="CYP450_monoxygenase_sec-met"/>
</dbReference>
<keyword evidence="1" id="KW-0812">Transmembrane</keyword>
<dbReference type="InterPro" id="IPR036396">
    <property type="entry name" value="Cyt_P450_sf"/>
</dbReference>
<keyword evidence="1" id="KW-0472">Membrane</keyword>
<dbReference type="GO" id="GO:0020037">
    <property type="term" value="F:heme binding"/>
    <property type="evidence" value="ECO:0007669"/>
    <property type="project" value="InterPro"/>
</dbReference>
<dbReference type="EMBL" id="JAVHNS010000016">
    <property type="protein sequence ID" value="KAK6333867.1"/>
    <property type="molecule type" value="Genomic_DNA"/>
</dbReference>
<name>A0AAV9U1P0_9PEZI</name>